<dbReference type="STRING" id="742152.A0A2H3JIF2"/>
<dbReference type="PANTHER" id="PTHR21373:SF0">
    <property type="entry name" value="N-ALPHA-ACETYLTRANSFERASE 35, NATC AUXILIARY SUBUNIT"/>
    <property type="match status" value="1"/>
</dbReference>
<feature type="domain" description="NAA35-like TPR repeats" evidence="5">
    <location>
        <begin position="337"/>
        <end position="502"/>
    </location>
</feature>
<evidence type="ECO:0000313" key="6">
    <source>
        <dbReference type="EMBL" id="PCH38539.1"/>
    </source>
</evidence>
<protein>
    <submittedName>
        <fullName evidence="6">Mak10-domain-containing protein</fullName>
    </submittedName>
</protein>
<evidence type="ECO:0000259" key="5">
    <source>
        <dbReference type="Pfam" id="PF25789"/>
    </source>
</evidence>
<reference evidence="6 7" key="1">
    <citation type="journal article" date="2012" name="Science">
        <title>The Paleozoic origin of enzymatic lignin decomposition reconstructed from 31 fungal genomes.</title>
        <authorList>
            <person name="Floudas D."/>
            <person name="Binder M."/>
            <person name="Riley R."/>
            <person name="Barry K."/>
            <person name="Blanchette R.A."/>
            <person name="Henrissat B."/>
            <person name="Martinez A.T."/>
            <person name="Otillar R."/>
            <person name="Spatafora J.W."/>
            <person name="Yadav J.S."/>
            <person name="Aerts A."/>
            <person name="Benoit I."/>
            <person name="Boyd A."/>
            <person name="Carlson A."/>
            <person name="Copeland A."/>
            <person name="Coutinho P.M."/>
            <person name="de Vries R.P."/>
            <person name="Ferreira P."/>
            <person name="Findley K."/>
            <person name="Foster B."/>
            <person name="Gaskell J."/>
            <person name="Glotzer D."/>
            <person name="Gorecki P."/>
            <person name="Heitman J."/>
            <person name="Hesse C."/>
            <person name="Hori C."/>
            <person name="Igarashi K."/>
            <person name="Jurgens J.A."/>
            <person name="Kallen N."/>
            <person name="Kersten P."/>
            <person name="Kohler A."/>
            <person name="Kuees U."/>
            <person name="Kumar T.K.A."/>
            <person name="Kuo A."/>
            <person name="LaButti K."/>
            <person name="Larrondo L.F."/>
            <person name="Lindquist E."/>
            <person name="Ling A."/>
            <person name="Lombard V."/>
            <person name="Lucas S."/>
            <person name="Lundell T."/>
            <person name="Martin R."/>
            <person name="McLaughlin D.J."/>
            <person name="Morgenstern I."/>
            <person name="Morin E."/>
            <person name="Murat C."/>
            <person name="Nagy L.G."/>
            <person name="Nolan M."/>
            <person name="Ohm R.A."/>
            <person name="Patyshakuliyeva A."/>
            <person name="Rokas A."/>
            <person name="Ruiz-Duenas F.J."/>
            <person name="Sabat G."/>
            <person name="Salamov A."/>
            <person name="Samejima M."/>
            <person name="Schmutz J."/>
            <person name="Slot J.C."/>
            <person name="St John F."/>
            <person name="Stenlid J."/>
            <person name="Sun H."/>
            <person name="Sun S."/>
            <person name="Syed K."/>
            <person name="Tsang A."/>
            <person name="Wiebenga A."/>
            <person name="Young D."/>
            <person name="Pisabarro A."/>
            <person name="Eastwood D.C."/>
            <person name="Martin F."/>
            <person name="Cullen D."/>
            <person name="Grigoriev I.V."/>
            <person name="Hibbett D.S."/>
        </authorList>
    </citation>
    <scope>NUCLEOTIDE SEQUENCE [LARGE SCALE GENOMIC DNA]</scope>
    <source>
        <strain evidence="6 7">MD-104</strain>
    </source>
</reference>
<dbReference type="AlphaFoldDB" id="A0A2H3JIF2"/>
<name>A0A2H3JIF2_WOLCO</name>
<evidence type="ECO:0000256" key="2">
    <source>
        <dbReference type="ARBA" id="ARBA00006289"/>
    </source>
</evidence>
<comment type="similarity">
    <text evidence="2">Belongs to the MAK10 family.</text>
</comment>
<dbReference type="Proteomes" id="UP000218811">
    <property type="component" value="Unassembled WGS sequence"/>
</dbReference>
<dbReference type="Pfam" id="PF25789">
    <property type="entry name" value="TPR_NAA35"/>
    <property type="match status" value="1"/>
</dbReference>
<gene>
    <name evidence="6" type="ORF">WOLCODRAFT_161652</name>
</gene>
<dbReference type="GO" id="GO:0031417">
    <property type="term" value="C:NatC complex"/>
    <property type="evidence" value="ECO:0007669"/>
    <property type="project" value="InterPro"/>
</dbReference>
<keyword evidence="7" id="KW-1185">Reference proteome</keyword>
<dbReference type="PANTHER" id="PTHR21373">
    <property type="entry name" value="GLUCOSE REPRESSIBLE PROTEIN MAK10"/>
    <property type="match status" value="1"/>
</dbReference>
<dbReference type="Pfam" id="PF04112">
    <property type="entry name" value="Mak10"/>
    <property type="match status" value="1"/>
</dbReference>
<keyword evidence="3" id="KW-0963">Cytoplasm</keyword>
<proteinExistence type="inferred from homology"/>
<dbReference type="EMBL" id="KB467942">
    <property type="protein sequence ID" value="PCH38539.1"/>
    <property type="molecule type" value="Genomic_DNA"/>
</dbReference>
<dbReference type="OMA" id="WILDRSF"/>
<evidence type="ECO:0000259" key="4">
    <source>
        <dbReference type="Pfam" id="PF04112"/>
    </source>
</evidence>
<comment type="subcellular location">
    <subcellularLocation>
        <location evidence="1">Cytoplasm</location>
    </subcellularLocation>
</comment>
<sequence length="681" mass="77613">MQSVSDLPGGDEFEDVTDVFTEAAKDMDSEDLIFTDGFTLMDAMSAFEIGEPRMDSGMVLEDQRTPRFDPLAPLLPQEVCWIIDRMFACEMEWHSGNSLSQTVYTSLYVHHLEDINPEYLARDIGAVRDPARPRELISVVLRAATFGLLKSCDLSWRELSKGKVHDIEDWLAEKCEVSLLEGISVDFVITKLDDACRWLNTSTLAAADAAFIYERLKLRKAILQLLKPNFPLKPSDLRALSAQAQTILRRIREQPIPAPSPASPALAAFDAHITRRLPNFMPTRVTAIPPQPETWRALEQLLGGWEELGRLLEAPTVATWEIAGSLRLWVPGRQAHAACVRSLVQSAFYDRNLVVGQHPPMWLLDRFFLETLDVSWEDLLERIRPEGGASAPLVREIERRIIRLMIPHIRSYWYNPPRRRRYLAKSVIQWQEVYDRFYQLTAHCHPNNATDALLLENATKVVWARRLAVTREVVLAGLQQDLYAPQERPVAYWYLACVSRKLHEVMINVSESVQSDAVPYSELLFQSGLGLALQYMGVAMCVLTNEPPAFPLRRMELNHLKRYKWAFLPEYDDLCPALPVPELSFWQEDIVDISGNAELAPQNAIKRAIKALMSLIISRVGREYAADWDDDRQTFLHQLLEVCKNLEQKLPAIHSAAAGRSANLAFKWEGRSHPWFPDITI</sequence>
<evidence type="ECO:0000256" key="1">
    <source>
        <dbReference type="ARBA" id="ARBA00004496"/>
    </source>
</evidence>
<accession>A0A2H3JIF2</accession>
<dbReference type="OrthoDB" id="269405at2759"/>
<evidence type="ECO:0000256" key="3">
    <source>
        <dbReference type="ARBA" id="ARBA00022490"/>
    </source>
</evidence>
<feature type="domain" description="NAA35-like N-terminal" evidence="4">
    <location>
        <begin position="30"/>
        <end position="189"/>
    </location>
</feature>
<dbReference type="InterPro" id="IPR057983">
    <property type="entry name" value="NAA35-like_N"/>
</dbReference>
<organism evidence="6 7">
    <name type="scientific">Wolfiporia cocos (strain MD-104)</name>
    <name type="common">Brown rot fungus</name>
    <dbReference type="NCBI Taxonomy" id="742152"/>
    <lineage>
        <taxon>Eukaryota</taxon>
        <taxon>Fungi</taxon>
        <taxon>Dikarya</taxon>
        <taxon>Basidiomycota</taxon>
        <taxon>Agaricomycotina</taxon>
        <taxon>Agaricomycetes</taxon>
        <taxon>Polyporales</taxon>
        <taxon>Phaeolaceae</taxon>
        <taxon>Wolfiporia</taxon>
    </lineage>
</organism>
<dbReference type="InterPro" id="IPR007244">
    <property type="entry name" value="Naa35_N"/>
</dbReference>
<evidence type="ECO:0000313" key="7">
    <source>
        <dbReference type="Proteomes" id="UP000218811"/>
    </source>
</evidence>
<dbReference type="InterPro" id="IPR057982">
    <property type="entry name" value="TPR_NAA35"/>
</dbReference>